<feature type="transmembrane region" description="Helical" evidence="8">
    <location>
        <begin position="418"/>
        <end position="445"/>
    </location>
</feature>
<keyword evidence="5 8" id="KW-1133">Transmembrane helix</keyword>
<dbReference type="EMBL" id="WNWQ01000058">
    <property type="protein sequence ID" value="KAE9981425.1"/>
    <property type="molecule type" value="Genomic_DNA"/>
</dbReference>
<feature type="transmembrane region" description="Helical" evidence="8">
    <location>
        <begin position="276"/>
        <end position="299"/>
    </location>
</feature>
<comment type="caution">
    <text evidence="11">The sequence shown here is derived from an EMBL/GenBank/DDBJ whole genome shotgun (WGS) entry which is preliminary data.</text>
</comment>
<feature type="transmembrane region" description="Helical" evidence="8">
    <location>
        <begin position="187"/>
        <end position="206"/>
    </location>
</feature>
<keyword evidence="13" id="KW-1185">Reference proteome</keyword>
<dbReference type="InterPro" id="IPR036259">
    <property type="entry name" value="MFS_trans_sf"/>
</dbReference>
<feature type="domain" description="Major facilitator superfamily (MFS) profile" evidence="9">
    <location>
        <begin position="125"/>
        <end position="608"/>
    </location>
</feature>
<dbReference type="Proteomes" id="UP000490939">
    <property type="component" value="Unassembled WGS sequence"/>
</dbReference>
<name>A0A8H3V3M1_VENIN</name>
<feature type="region of interest" description="Disordered" evidence="7">
    <location>
        <begin position="65"/>
        <end position="87"/>
    </location>
</feature>
<feature type="transmembrane region" description="Helical" evidence="8">
    <location>
        <begin position="553"/>
        <end position="574"/>
    </location>
</feature>
<evidence type="ECO:0000313" key="10">
    <source>
        <dbReference type="EMBL" id="KAE9968899.1"/>
    </source>
</evidence>
<evidence type="ECO:0000256" key="4">
    <source>
        <dbReference type="ARBA" id="ARBA00022692"/>
    </source>
</evidence>
<comment type="subcellular location">
    <subcellularLocation>
        <location evidence="1">Membrane</location>
        <topology evidence="1">Multi-pass membrane protein</topology>
    </subcellularLocation>
</comment>
<protein>
    <recommendedName>
        <fullName evidence="9">Major facilitator superfamily (MFS) profile domain-containing protein</fullName>
    </recommendedName>
</protein>
<dbReference type="PROSITE" id="PS00217">
    <property type="entry name" value="SUGAR_TRANSPORT_2"/>
    <property type="match status" value="1"/>
</dbReference>
<evidence type="ECO:0000313" key="13">
    <source>
        <dbReference type="Proteomes" id="UP000490939"/>
    </source>
</evidence>
<evidence type="ECO:0000256" key="2">
    <source>
        <dbReference type="ARBA" id="ARBA00010992"/>
    </source>
</evidence>
<dbReference type="OrthoDB" id="6339427at2759"/>
<evidence type="ECO:0000313" key="11">
    <source>
        <dbReference type="EMBL" id="KAE9981425.1"/>
    </source>
</evidence>
<keyword evidence="4 8" id="KW-0812">Transmembrane</keyword>
<dbReference type="GO" id="GO:0015791">
    <property type="term" value="P:polyol transmembrane transport"/>
    <property type="evidence" value="ECO:0007669"/>
    <property type="project" value="UniProtKB-ARBA"/>
</dbReference>
<dbReference type="Proteomes" id="UP000433883">
    <property type="component" value="Unassembled WGS sequence"/>
</dbReference>
<feature type="transmembrane region" description="Helical" evidence="8">
    <location>
        <begin position="305"/>
        <end position="324"/>
    </location>
</feature>
<dbReference type="PRINTS" id="PR00171">
    <property type="entry name" value="SUGRTRNSPORT"/>
</dbReference>
<evidence type="ECO:0000256" key="8">
    <source>
        <dbReference type="SAM" id="Phobius"/>
    </source>
</evidence>
<gene>
    <name evidence="11" type="ORF">BLS_007397</name>
    <name evidence="10" type="ORF">EG327_010878</name>
</gene>
<proteinExistence type="inferred from homology"/>
<reference evidence="11 12" key="1">
    <citation type="submission" date="2019-11" db="EMBL/GenBank/DDBJ databases">
        <title>Venturia inaequalis Genome Resource.</title>
        <authorList>
            <person name="Lichtner F.J."/>
        </authorList>
    </citation>
    <scope>NUCLEOTIDE SEQUENCE [LARGE SCALE GENOMIC DNA]</scope>
    <source>
        <strain evidence="11">Bline_iso_100314</strain>
        <strain evidence="10 13">DMI_063113</strain>
    </source>
</reference>
<evidence type="ECO:0000256" key="5">
    <source>
        <dbReference type="ARBA" id="ARBA00022989"/>
    </source>
</evidence>
<dbReference type="PANTHER" id="PTHR48020:SF40">
    <property type="entry name" value="MAJOR FACILITATOR SUPERFAMILY (MFS) PROFILE DOMAIN-CONTAINING PROTEIN"/>
    <property type="match status" value="1"/>
</dbReference>
<comment type="similarity">
    <text evidence="2">Belongs to the major facilitator superfamily. Sugar transporter (TC 2.A.1.1) family.</text>
</comment>
<feature type="transmembrane region" description="Helical" evidence="8">
    <location>
        <begin position="218"/>
        <end position="236"/>
    </location>
</feature>
<dbReference type="Gene3D" id="1.20.1250.20">
    <property type="entry name" value="MFS general substrate transporter like domains"/>
    <property type="match status" value="1"/>
</dbReference>
<organism evidence="11 12">
    <name type="scientific">Venturia inaequalis</name>
    <name type="common">Apple scab fungus</name>
    <dbReference type="NCBI Taxonomy" id="5025"/>
    <lineage>
        <taxon>Eukaryota</taxon>
        <taxon>Fungi</taxon>
        <taxon>Dikarya</taxon>
        <taxon>Ascomycota</taxon>
        <taxon>Pezizomycotina</taxon>
        <taxon>Dothideomycetes</taxon>
        <taxon>Pleosporomycetidae</taxon>
        <taxon>Venturiales</taxon>
        <taxon>Venturiaceae</taxon>
        <taxon>Venturia</taxon>
    </lineage>
</organism>
<dbReference type="GO" id="GO:0015798">
    <property type="term" value="P:myo-inositol transport"/>
    <property type="evidence" value="ECO:0007669"/>
    <property type="project" value="UniProtKB-ARBA"/>
</dbReference>
<sequence length="633" mass="70027">MPDTKHGPSQGDSYNPNDHKLFDLPFKNLSFEDLNERIVKFYEHLNINIDPDLLKRGAYLAQRRENLHDEDPQRSEPQGGQQKISHRLKDSLPLEERIITEQEDRAVNLEKSGAFKSLTKSSIIILVTCALGAIAQGWTQESIVGANLQWPIALHIAKNSTDGTALWHAFDGSKSQNNLHPDKGLELFSLVNAITYFAACVVGAWVTDPLTYVKGRRFALLCAGVCTLAGPIGASYCNTWVQLFFCRFIQGVGVGAKSSVVPVIESEVFQPEIRGRLLVSWQTFVAVGIFLGTSSNLIFHDSWRHQIGIAFIPAVPLLCLCYVIPESPRWLMKKGRYGEAYKVLLELRETPLQAARDLFLIHEQIDYERSPAVLKDGRGRLTISKQDSDSTVITLQQGAHNFFERVPLLFFIRRNFRAVVASSVVMIAQQFSGINIFSFLATTILQESGIPDSRNSWFNFGFAGVNAIASGLTYFLIDRFGRRTLLLTSLALMFPFLLACGFAMDANGNGPPHLGAVIPLVLIFVAIYSPGAGVVPFMYAAEVFPQDFREVGMSWACSVNFAFAGGLAMAVPQFTSSGTHKYRKLLGAFAGLDALAAILVWLFMRGPERADSLGDMNVSKLTCAHCLMLSTDR</sequence>
<accession>A0A8H3V3M1</accession>
<feature type="transmembrane region" description="Helical" evidence="8">
    <location>
        <begin position="516"/>
        <end position="541"/>
    </location>
</feature>
<dbReference type="SUPFAM" id="SSF103473">
    <property type="entry name" value="MFS general substrate transporter"/>
    <property type="match status" value="1"/>
</dbReference>
<keyword evidence="3" id="KW-0813">Transport</keyword>
<evidence type="ECO:0000256" key="6">
    <source>
        <dbReference type="ARBA" id="ARBA00023136"/>
    </source>
</evidence>
<keyword evidence="6 8" id="KW-0472">Membrane</keyword>
<dbReference type="Pfam" id="PF00083">
    <property type="entry name" value="Sugar_tr"/>
    <property type="match status" value="1"/>
</dbReference>
<dbReference type="GO" id="GO:0022857">
    <property type="term" value="F:transmembrane transporter activity"/>
    <property type="evidence" value="ECO:0007669"/>
    <property type="project" value="InterPro"/>
</dbReference>
<evidence type="ECO:0000256" key="7">
    <source>
        <dbReference type="SAM" id="MobiDB-lite"/>
    </source>
</evidence>
<dbReference type="PANTHER" id="PTHR48020">
    <property type="entry name" value="PROTON MYO-INOSITOL COTRANSPORTER"/>
    <property type="match status" value="1"/>
</dbReference>
<feature type="transmembrane region" description="Helical" evidence="8">
    <location>
        <begin position="586"/>
        <end position="604"/>
    </location>
</feature>
<evidence type="ECO:0000313" key="12">
    <source>
        <dbReference type="Proteomes" id="UP000433883"/>
    </source>
</evidence>
<evidence type="ECO:0000259" key="9">
    <source>
        <dbReference type="PROSITE" id="PS50850"/>
    </source>
</evidence>
<dbReference type="InterPro" id="IPR005829">
    <property type="entry name" value="Sugar_transporter_CS"/>
</dbReference>
<dbReference type="InterPro" id="IPR005828">
    <property type="entry name" value="MFS_sugar_transport-like"/>
</dbReference>
<dbReference type="InterPro" id="IPR050814">
    <property type="entry name" value="Myo-inositol_Transporter"/>
</dbReference>
<evidence type="ECO:0000256" key="1">
    <source>
        <dbReference type="ARBA" id="ARBA00004141"/>
    </source>
</evidence>
<dbReference type="InterPro" id="IPR003663">
    <property type="entry name" value="Sugar/inositol_transpt"/>
</dbReference>
<evidence type="ECO:0000256" key="3">
    <source>
        <dbReference type="ARBA" id="ARBA00022448"/>
    </source>
</evidence>
<dbReference type="AlphaFoldDB" id="A0A8H3V3M1"/>
<feature type="compositionally biased region" description="Basic and acidic residues" evidence="7">
    <location>
        <begin position="65"/>
        <end position="74"/>
    </location>
</feature>
<dbReference type="EMBL" id="WNWR01000803">
    <property type="protein sequence ID" value="KAE9968899.1"/>
    <property type="molecule type" value="Genomic_DNA"/>
</dbReference>
<feature type="transmembrane region" description="Helical" evidence="8">
    <location>
        <begin position="457"/>
        <end position="477"/>
    </location>
</feature>
<dbReference type="GO" id="GO:0016020">
    <property type="term" value="C:membrane"/>
    <property type="evidence" value="ECO:0007669"/>
    <property type="project" value="UniProtKB-SubCell"/>
</dbReference>
<feature type="transmembrane region" description="Helical" evidence="8">
    <location>
        <begin position="484"/>
        <end position="504"/>
    </location>
</feature>
<dbReference type="PROSITE" id="PS50850">
    <property type="entry name" value="MFS"/>
    <property type="match status" value="1"/>
</dbReference>
<dbReference type="InterPro" id="IPR020846">
    <property type="entry name" value="MFS_dom"/>
</dbReference>